<dbReference type="InterPro" id="IPR002912">
    <property type="entry name" value="ACT_dom"/>
</dbReference>
<gene>
    <name evidence="2" type="ORF">OMM_12853</name>
</gene>
<evidence type="ECO:0000313" key="3">
    <source>
        <dbReference type="Proteomes" id="UP000189670"/>
    </source>
</evidence>
<dbReference type="EMBL" id="ATBP01002019">
    <property type="protein sequence ID" value="ETR66389.1"/>
    <property type="molecule type" value="Genomic_DNA"/>
</dbReference>
<dbReference type="Gene3D" id="3.30.70.260">
    <property type="match status" value="1"/>
</dbReference>
<evidence type="ECO:0000313" key="2">
    <source>
        <dbReference type="EMBL" id="ETR66389.1"/>
    </source>
</evidence>
<name>A0A1V1NUY2_9BACT</name>
<dbReference type="CDD" id="cd04901">
    <property type="entry name" value="ACT_3PGDH"/>
    <property type="match status" value="1"/>
</dbReference>
<feature type="domain" description="ACT" evidence="1">
    <location>
        <begin position="53"/>
        <end position="121"/>
    </location>
</feature>
<dbReference type="AlphaFoldDB" id="A0A1V1NUY2"/>
<dbReference type="Proteomes" id="UP000189670">
    <property type="component" value="Unassembled WGS sequence"/>
</dbReference>
<dbReference type="PROSITE" id="PS51671">
    <property type="entry name" value="ACT"/>
    <property type="match status" value="1"/>
</dbReference>
<dbReference type="InterPro" id="IPR045865">
    <property type="entry name" value="ACT-like_dom_sf"/>
</dbReference>
<feature type="non-terminal residue" evidence="2">
    <location>
        <position position="121"/>
    </location>
</feature>
<sequence>MLAIPHLGASTKEAEDNCAHMIVTQVKDFLEHGNIKNAINFPDCFLERSTKDRVIIVNKNIPAMIGKISNVFADINANIVNMVNKSKADLAYNILDLDGDISQNVLAKIRAIPGIIKVRKL</sequence>
<dbReference type="SUPFAM" id="SSF55021">
    <property type="entry name" value="ACT-like"/>
    <property type="match status" value="1"/>
</dbReference>
<proteinExistence type="predicted"/>
<organism evidence="2 3">
    <name type="scientific">Candidatus Magnetoglobus multicellularis str. Araruama</name>
    <dbReference type="NCBI Taxonomy" id="890399"/>
    <lineage>
        <taxon>Bacteria</taxon>
        <taxon>Pseudomonadati</taxon>
        <taxon>Thermodesulfobacteriota</taxon>
        <taxon>Desulfobacteria</taxon>
        <taxon>Desulfobacterales</taxon>
        <taxon>Desulfobacteraceae</taxon>
        <taxon>Candidatus Magnetoglobus</taxon>
    </lineage>
</organism>
<comment type="caution">
    <text evidence="2">The sequence shown here is derived from an EMBL/GenBank/DDBJ whole genome shotgun (WGS) entry which is preliminary data.</text>
</comment>
<evidence type="ECO:0000259" key="1">
    <source>
        <dbReference type="PROSITE" id="PS51671"/>
    </source>
</evidence>
<accession>A0A1V1NUY2</accession>
<reference evidence="3" key="1">
    <citation type="submission" date="2012-11" db="EMBL/GenBank/DDBJ databases">
        <authorList>
            <person name="Lucero-Rivera Y.E."/>
            <person name="Tovar-Ramirez D."/>
        </authorList>
    </citation>
    <scope>NUCLEOTIDE SEQUENCE [LARGE SCALE GENOMIC DNA]</scope>
    <source>
        <strain evidence="3">Araruama</strain>
    </source>
</reference>
<protein>
    <submittedName>
        <fullName evidence="2">D-3-phosphoglycerate dehydrogenase</fullName>
    </submittedName>
</protein>